<keyword evidence="3" id="KW-1185">Reference proteome</keyword>
<evidence type="ECO:0000313" key="3">
    <source>
        <dbReference type="Proteomes" id="UP000198803"/>
    </source>
</evidence>
<sequence>MLYAHSPGFQQAAPKDEPVKEAKPARKSTRKPKR</sequence>
<name>A0ABY0QH77_9BRAD</name>
<protein>
    <submittedName>
        <fullName evidence="2">Uncharacterized protein</fullName>
    </submittedName>
</protein>
<proteinExistence type="predicted"/>
<organism evidence="2 3">
    <name type="scientific">Bradyrhizobium ottawaense</name>
    <dbReference type="NCBI Taxonomy" id="931866"/>
    <lineage>
        <taxon>Bacteria</taxon>
        <taxon>Pseudomonadati</taxon>
        <taxon>Pseudomonadota</taxon>
        <taxon>Alphaproteobacteria</taxon>
        <taxon>Hyphomicrobiales</taxon>
        <taxon>Nitrobacteraceae</taxon>
        <taxon>Bradyrhizobium</taxon>
    </lineage>
</organism>
<feature type="region of interest" description="Disordered" evidence="1">
    <location>
        <begin position="1"/>
        <end position="34"/>
    </location>
</feature>
<feature type="compositionally biased region" description="Basic and acidic residues" evidence="1">
    <location>
        <begin position="14"/>
        <end position="24"/>
    </location>
</feature>
<dbReference type="Proteomes" id="UP000198803">
    <property type="component" value="Chromosome I"/>
</dbReference>
<evidence type="ECO:0000256" key="1">
    <source>
        <dbReference type="SAM" id="MobiDB-lite"/>
    </source>
</evidence>
<feature type="compositionally biased region" description="Basic residues" evidence="1">
    <location>
        <begin position="25"/>
        <end position="34"/>
    </location>
</feature>
<accession>A0ABY0QH77</accession>
<dbReference type="EMBL" id="LT629693">
    <property type="protein sequence ID" value="SDK41934.1"/>
    <property type="molecule type" value="Genomic_DNA"/>
</dbReference>
<gene>
    <name evidence="2" type="ORF">SAMN05444163_8066</name>
</gene>
<reference evidence="2 3" key="1">
    <citation type="submission" date="2016-10" db="EMBL/GenBank/DDBJ databases">
        <authorList>
            <person name="Varghese N."/>
            <person name="Submissions S."/>
        </authorList>
    </citation>
    <scope>NUCLEOTIDE SEQUENCE [LARGE SCALE GENOMIC DNA]</scope>
    <source>
        <strain evidence="2 3">GAS524</strain>
    </source>
</reference>
<evidence type="ECO:0000313" key="2">
    <source>
        <dbReference type="EMBL" id="SDK41934.1"/>
    </source>
</evidence>